<dbReference type="SUPFAM" id="SSF52540">
    <property type="entry name" value="P-loop containing nucleoside triphosphate hydrolases"/>
    <property type="match status" value="1"/>
</dbReference>
<organism evidence="1 2">
    <name type="scientific">Cognatilysobacter xinjiangensis</name>
    <dbReference type="NCBI Taxonomy" id="546892"/>
    <lineage>
        <taxon>Bacteria</taxon>
        <taxon>Pseudomonadati</taxon>
        <taxon>Pseudomonadota</taxon>
        <taxon>Gammaproteobacteria</taxon>
        <taxon>Lysobacterales</taxon>
        <taxon>Lysobacteraceae</taxon>
        <taxon>Cognatilysobacter</taxon>
    </lineage>
</organism>
<accession>A0ABQ3BSC8</accession>
<protein>
    <recommendedName>
        <fullName evidence="3">AAA domain-containing protein</fullName>
    </recommendedName>
</protein>
<dbReference type="EMBL" id="BMXY01000001">
    <property type="protein sequence ID" value="GGZ56043.1"/>
    <property type="molecule type" value="Genomic_DNA"/>
</dbReference>
<proteinExistence type="predicted"/>
<evidence type="ECO:0000313" key="1">
    <source>
        <dbReference type="EMBL" id="GGZ56043.1"/>
    </source>
</evidence>
<dbReference type="Gene3D" id="3.40.50.300">
    <property type="entry name" value="P-loop containing nucleotide triphosphate hydrolases"/>
    <property type="match status" value="1"/>
</dbReference>
<dbReference type="Proteomes" id="UP000643403">
    <property type="component" value="Unassembled WGS sequence"/>
</dbReference>
<dbReference type="Gene3D" id="1.10.10.60">
    <property type="entry name" value="Homeodomain-like"/>
    <property type="match status" value="1"/>
</dbReference>
<comment type="caution">
    <text evidence="1">The sequence shown here is derived from an EMBL/GenBank/DDBJ whole genome shotgun (WGS) entry which is preliminary data.</text>
</comment>
<reference evidence="2" key="1">
    <citation type="journal article" date="2019" name="Int. J. Syst. Evol. Microbiol.">
        <title>The Global Catalogue of Microorganisms (GCM) 10K type strain sequencing project: providing services to taxonomists for standard genome sequencing and annotation.</title>
        <authorList>
            <consortium name="The Broad Institute Genomics Platform"/>
            <consortium name="The Broad Institute Genome Sequencing Center for Infectious Disease"/>
            <person name="Wu L."/>
            <person name="Ma J."/>
        </authorList>
    </citation>
    <scope>NUCLEOTIDE SEQUENCE [LARGE SCALE GENOMIC DNA]</scope>
    <source>
        <strain evidence="2">KCTC 22558</strain>
    </source>
</reference>
<sequence>MANERANVVPLASPAPARKPVVGFARADSIQIQPIDWLIDGWIAKDSLAGLVGPSGSCKSFLAIDWACRVATGTPWNGCDVQRGAVFVIAGEGRNGLRKRIEGWSFHTGVSIEGAPLFIASTMPPLADGFGGVHVIAEIEELTDELFFNCGGIEPSLIVIDTVARAMAGKNENSAQDVGELIACMDLLRDRWGATVLAVHHTGHDASGRARGSSSFYAALDSEVLMKPRANALELKQTKAKDWQPPHPILLKPSPVFVTVPGTDTQTTTLVLMNGGKAERPADRDGAVRELREQGLSVRAIGKELEMSKSAVERALKRLGEEVEP</sequence>
<gene>
    <name evidence="1" type="ORF">GCM10008101_06810</name>
</gene>
<dbReference type="RefSeq" id="WP_189446960.1">
    <property type="nucleotide sequence ID" value="NZ_BMXY01000001.1"/>
</dbReference>
<keyword evidence="2" id="KW-1185">Reference proteome</keyword>
<name>A0ABQ3BSC8_9GAMM</name>
<dbReference type="InterPro" id="IPR027417">
    <property type="entry name" value="P-loop_NTPase"/>
</dbReference>
<evidence type="ECO:0000313" key="2">
    <source>
        <dbReference type="Proteomes" id="UP000643403"/>
    </source>
</evidence>
<dbReference type="Pfam" id="PF13481">
    <property type="entry name" value="AAA_25"/>
    <property type="match status" value="1"/>
</dbReference>
<evidence type="ECO:0008006" key="3">
    <source>
        <dbReference type="Google" id="ProtNLM"/>
    </source>
</evidence>